<dbReference type="Pfam" id="PF02518">
    <property type="entry name" value="HATPase_c"/>
    <property type="match status" value="1"/>
</dbReference>
<evidence type="ECO:0000256" key="9">
    <source>
        <dbReference type="SAM" id="SignalP"/>
    </source>
</evidence>
<dbReference type="GO" id="GO:0005524">
    <property type="term" value="F:ATP binding"/>
    <property type="evidence" value="ECO:0007669"/>
    <property type="project" value="UniProtKB-KW"/>
</dbReference>
<feature type="signal peptide" evidence="9">
    <location>
        <begin position="1"/>
        <end position="21"/>
    </location>
</feature>
<dbReference type="SMART" id="SM00448">
    <property type="entry name" value="REC"/>
    <property type="match status" value="1"/>
</dbReference>
<dbReference type="SUPFAM" id="SSF101898">
    <property type="entry name" value="NHL repeat"/>
    <property type="match status" value="1"/>
</dbReference>
<dbReference type="EMBL" id="JAKZGS010000006">
    <property type="protein sequence ID" value="MCH7398165.1"/>
    <property type="molecule type" value="Genomic_DNA"/>
</dbReference>
<dbReference type="InterPro" id="IPR018060">
    <property type="entry name" value="HTH_AraC"/>
</dbReference>
<dbReference type="SUPFAM" id="SSF47384">
    <property type="entry name" value="Homodimeric domain of signal transducing histidine kinase"/>
    <property type="match status" value="1"/>
</dbReference>
<feature type="transmembrane region" description="Helical" evidence="8">
    <location>
        <begin position="801"/>
        <end position="819"/>
    </location>
</feature>
<evidence type="ECO:0000259" key="11">
    <source>
        <dbReference type="PROSITE" id="PS50109"/>
    </source>
</evidence>
<gene>
    <name evidence="13" type="ORF">MM236_09205</name>
</gene>
<feature type="domain" description="Histidine kinase" evidence="11">
    <location>
        <begin position="852"/>
        <end position="1066"/>
    </location>
</feature>
<evidence type="ECO:0000259" key="12">
    <source>
        <dbReference type="PROSITE" id="PS50110"/>
    </source>
</evidence>
<dbReference type="Gene3D" id="1.10.10.60">
    <property type="entry name" value="Homeodomain-like"/>
    <property type="match status" value="1"/>
</dbReference>
<dbReference type="InterPro" id="IPR013783">
    <property type="entry name" value="Ig-like_fold"/>
</dbReference>
<evidence type="ECO:0000313" key="14">
    <source>
        <dbReference type="Proteomes" id="UP001165488"/>
    </source>
</evidence>
<dbReference type="SUPFAM" id="SSF63829">
    <property type="entry name" value="Calcium-dependent phosphotriesterase"/>
    <property type="match status" value="1"/>
</dbReference>
<dbReference type="PROSITE" id="PS01124">
    <property type="entry name" value="HTH_ARAC_FAMILY_2"/>
    <property type="match status" value="1"/>
</dbReference>
<dbReference type="InterPro" id="IPR011047">
    <property type="entry name" value="Quinoprotein_ADH-like_sf"/>
</dbReference>
<dbReference type="InterPro" id="IPR015943">
    <property type="entry name" value="WD40/YVTN_repeat-like_dom_sf"/>
</dbReference>
<keyword evidence="6" id="KW-0804">Transcription</keyword>
<keyword evidence="8" id="KW-1133">Transmembrane helix</keyword>
<evidence type="ECO:0000256" key="4">
    <source>
        <dbReference type="ARBA" id="ARBA00023015"/>
    </source>
</evidence>
<evidence type="ECO:0000313" key="13">
    <source>
        <dbReference type="EMBL" id="MCH7398165.1"/>
    </source>
</evidence>
<dbReference type="InterPro" id="IPR018062">
    <property type="entry name" value="HTH_AraC-typ_CS"/>
</dbReference>
<dbReference type="EC" id="2.7.13.3" evidence="2"/>
<dbReference type="Proteomes" id="UP001165488">
    <property type="component" value="Unassembled WGS sequence"/>
</dbReference>
<feature type="chain" id="PRO_5047253558" description="histidine kinase" evidence="9">
    <location>
        <begin position="22"/>
        <end position="1361"/>
    </location>
</feature>
<keyword evidence="8" id="KW-0812">Transmembrane</keyword>
<keyword evidence="4" id="KW-0805">Transcription regulation</keyword>
<evidence type="ECO:0000256" key="8">
    <source>
        <dbReference type="SAM" id="Phobius"/>
    </source>
</evidence>
<comment type="caution">
    <text evidence="13">The sequence shown here is derived from an EMBL/GenBank/DDBJ whole genome shotgun (WGS) entry which is preliminary data.</text>
</comment>
<comment type="catalytic activity">
    <reaction evidence="1">
        <text>ATP + protein L-histidine = ADP + protein N-phospho-L-histidine.</text>
        <dbReference type="EC" id="2.7.13.3"/>
    </reaction>
</comment>
<dbReference type="PANTHER" id="PTHR43547:SF2">
    <property type="entry name" value="HYBRID SIGNAL TRANSDUCTION HISTIDINE KINASE C"/>
    <property type="match status" value="1"/>
</dbReference>
<dbReference type="Pfam" id="PF00072">
    <property type="entry name" value="Response_reg"/>
    <property type="match status" value="1"/>
</dbReference>
<dbReference type="InterPro" id="IPR036097">
    <property type="entry name" value="HisK_dim/P_sf"/>
</dbReference>
<evidence type="ECO:0000256" key="7">
    <source>
        <dbReference type="PROSITE-ProRule" id="PRU00169"/>
    </source>
</evidence>
<dbReference type="InterPro" id="IPR005467">
    <property type="entry name" value="His_kinase_dom"/>
</dbReference>
<organism evidence="13 14">
    <name type="scientific">Belliella calami</name>
    <dbReference type="NCBI Taxonomy" id="2923436"/>
    <lineage>
        <taxon>Bacteria</taxon>
        <taxon>Pseudomonadati</taxon>
        <taxon>Bacteroidota</taxon>
        <taxon>Cytophagia</taxon>
        <taxon>Cytophagales</taxon>
        <taxon>Cyclobacteriaceae</taxon>
        <taxon>Belliella</taxon>
    </lineage>
</organism>
<dbReference type="SMART" id="SM00387">
    <property type="entry name" value="HATPase_c"/>
    <property type="match status" value="1"/>
</dbReference>
<dbReference type="PANTHER" id="PTHR43547">
    <property type="entry name" value="TWO-COMPONENT HISTIDINE KINASE"/>
    <property type="match status" value="1"/>
</dbReference>
<keyword evidence="5" id="KW-0238">DNA-binding</keyword>
<dbReference type="Pfam" id="PF00512">
    <property type="entry name" value="HisKA"/>
    <property type="match status" value="1"/>
</dbReference>
<dbReference type="SUPFAM" id="SSF46689">
    <property type="entry name" value="Homeodomain-like"/>
    <property type="match status" value="1"/>
</dbReference>
<dbReference type="InterPro" id="IPR011110">
    <property type="entry name" value="Reg_prop"/>
</dbReference>
<keyword evidence="13" id="KW-0547">Nucleotide-binding</keyword>
<dbReference type="Pfam" id="PF12833">
    <property type="entry name" value="HTH_18"/>
    <property type="match status" value="1"/>
</dbReference>
<name>A0ABS9UNG4_9BACT</name>
<dbReference type="PROSITE" id="PS00041">
    <property type="entry name" value="HTH_ARAC_FAMILY_1"/>
    <property type="match status" value="1"/>
</dbReference>
<dbReference type="CDD" id="cd00082">
    <property type="entry name" value="HisKA"/>
    <property type="match status" value="1"/>
</dbReference>
<proteinExistence type="predicted"/>
<dbReference type="Gene3D" id="2.60.40.10">
    <property type="entry name" value="Immunoglobulins"/>
    <property type="match status" value="1"/>
</dbReference>
<dbReference type="PROSITE" id="PS50109">
    <property type="entry name" value="HIS_KIN"/>
    <property type="match status" value="1"/>
</dbReference>
<dbReference type="InterPro" id="IPR011006">
    <property type="entry name" value="CheY-like_superfamily"/>
</dbReference>
<keyword evidence="9" id="KW-0732">Signal</keyword>
<dbReference type="SMART" id="SM00342">
    <property type="entry name" value="HTH_ARAC"/>
    <property type="match status" value="1"/>
</dbReference>
<evidence type="ECO:0000256" key="5">
    <source>
        <dbReference type="ARBA" id="ARBA00023125"/>
    </source>
</evidence>
<dbReference type="InterPro" id="IPR009057">
    <property type="entry name" value="Homeodomain-like_sf"/>
</dbReference>
<sequence length="1361" mass="154022">MNPNYLLTCVFTLFLSFNTIAQNINGKQIGTKEQLTFHLLDMEDGLAHNVVNSIEQDELGYIWIATIEGISRYNGTHFLNFKQDTKDPENALVNNFVQQISLKRDGKLMIATDGGLNIYNLEKEKFGLINQKDGLLSNSISSVYEYLNGKIILGAYRYGIQFLDQNGKVEHTMTHDAKDIRSLSSNQISSITIQGDSVIWVGTFDAGLNKIDLKSKSNQRIFQSNPNKPSSQINSLYTDDNGNLWIGTKSGLKVITTAGDTLEINQTILPERGLSDSDVLCFEEDQRGNIWIGTRNGGLNILELRGFLKKEAPKIDWFLPKSDGSSVFNRTVSALKLDKKKNMWIGTSTGVNYVNPDGEPIKLLQRNPNSEQTLSHNRIGAIATGAKNRIWIGTDGGGLDRYSAENRNFVNYHHDPSQKESLSSNYIISLKEDSKERLWVGTYQRGLNRMDISSGKFKQYLQGGSKDGSDVRVIAEDNKQQIWVGTNQGGLYLYDEENDTFQYIATLGKIDIRGIAFDARQRLWLATFGSGIICFDPMTDTFKDYHSNQYEKLPENIYFSIAVLPNQDILAGSRYGGLIRINPADDSITMFTEENGLSNNTINSMLMDPRGIFWLGTNHGISHYNPLTNHIDHINTFDNLQKSEFNIGAVTLADDGNLYFGGNKGINIINPTKINQREHDYSLIFENFKLFNEQVKVGEEFLDSAISNKKTLTLNHRQSLISFDFSLIKFPFAQNVSYSYKLEGFHKHWIQVQGTGTANLSNIPPGSYSLLVRAKIGNEYELERQINLTITPPFWKTFPAYLLYFLLIVAIVIGVMRYYSERVKLKNSLLLEKQQRSLEHDINEERIRFFTSFSHELKTPLTLILAPIEDLIDQIKSKTHLNKLTLVQKNAAYLHQLIGNLLEFRKAETGMSQLTVGEYNLSLYLEQWVQNYQPLAKKRHIQLTCSLSERNMLARFDFEKLQIIINNLLSNALKHAVDNDKIQVSLYSDEQSFYISVSDTGPGINAEDKKRIFEWFYQSGTKLKKEGTGIGLALSKSLTELHHGVIQVASEQGKGTTFIVEIPRDLPISSSEQWTSDQRQVPLIADTSILSLHESPYQEILVNGEEERPIILLIDDNTDILSYLDSLLRKKYDLIHAQDGEDGIQKALKHVPDLIISDIMMPLRDGLELCATLKKNDITSHIPIILLSAKGNVETMQTGFVEGADDYITKPFNSSLLQTRVQNLIESRQNLRKHFSDLGKNNGPELLDGTQSDILLVEKKFLAKLDKIILAQIGKEETQVETIVMEMGMSRTSLFRKIKAITGYNINTYIRMIKIKKAANLIANQNIPISQAAFESGFNDVKYFRKVFKEQFGVLPSAYKE</sequence>
<feature type="modified residue" description="4-aspartylphosphate" evidence="7">
    <location>
        <position position="1158"/>
    </location>
</feature>
<dbReference type="RefSeq" id="WP_241274680.1">
    <property type="nucleotide sequence ID" value="NZ_JAKZGS010000006.1"/>
</dbReference>
<dbReference type="InterPro" id="IPR003594">
    <property type="entry name" value="HATPase_dom"/>
</dbReference>
<evidence type="ECO:0000259" key="10">
    <source>
        <dbReference type="PROSITE" id="PS01124"/>
    </source>
</evidence>
<dbReference type="Gene3D" id="2.130.10.10">
    <property type="entry name" value="YVTN repeat-like/Quinoprotein amine dehydrogenase"/>
    <property type="match status" value="2"/>
</dbReference>
<dbReference type="SUPFAM" id="SSF55874">
    <property type="entry name" value="ATPase domain of HSP90 chaperone/DNA topoisomerase II/histidine kinase"/>
    <property type="match status" value="1"/>
</dbReference>
<dbReference type="Gene3D" id="3.40.50.2300">
    <property type="match status" value="1"/>
</dbReference>
<dbReference type="CDD" id="cd00075">
    <property type="entry name" value="HATPase"/>
    <property type="match status" value="1"/>
</dbReference>
<dbReference type="InterPro" id="IPR036890">
    <property type="entry name" value="HATPase_C_sf"/>
</dbReference>
<dbReference type="PRINTS" id="PR00344">
    <property type="entry name" value="BCTRLSENSOR"/>
</dbReference>
<feature type="domain" description="Response regulatory" evidence="12">
    <location>
        <begin position="1110"/>
        <end position="1225"/>
    </location>
</feature>
<dbReference type="Pfam" id="PF07494">
    <property type="entry name" value="Reg_prop"/>
    <property type="match status" value="5"/>
</dbReference>
<evidence type="ECO:0000256" key="1">
    <source>
        <dbReference type="ARBA" id="ARBA00000085"/>
    </source>
</evidence>
<dbReference type="Gene3D" id="3.30.565.10">
    <property type="entry name" value="Histidine kinase-like ATPase, C-terminal domain"/>
    <property type="match status" value="1"/>
</dbReference>
<dbReference type="SUPFAM" id="SSF50998">
    <property type="entry name" value="Quinoprotein alcohol dehydrogenase-like"/>
    <property type="match status" value="1"/>
</dbReference>
<keyword evidence="13" id="KW-0067">ATP-binding</keyword>
<dbReference type="Pfam" id="PF07495">
    <property type="entry name" value="Y_Y_Y"/>
    <property type="match status" value="1"/>
</dbReference>
<dbReference type="SUPFAM" id="SSF52172">
    <property type="entry name" value="CheY-like"/>
    <property type="match status" value="1"/>
</dbReference>
<evidence type="ECO:0000256" key="6">
    <source>
        <dbReference type="ARBA" id="ARBA00023163"/>
    </source>
</evidence>
<dbReference type="InterPro" id="IPR004358">
    <property type="entry name" value="Sig_transdc_His_kin-like_C"/>
</dbReference>
<reference evidence="13" key="1">
    <citation type="submission" date="2022-03" db="EMBL/GenBank/DDBJ databases">
        <title>De novo assembled genomes of Belliella spp. (Cyclobacteriaceae) strains.</title>
        <authorList>
            <person name="Szabo A."/>
            <person name="Korponai K."/>
            <person name="Felfoldi T."/>
        </authorList>
    </citation>
    <scope>NUCLEOTIDE SEQUENCE</scope>
    <source>
        <strain evidence="13">DSM 107340</strain>
    </source>
</reference>
<keyword evidence="14" id="KW-1185">Reference proteome</keyword>
<dbReference type="InterPro" id="IPR003661">
    <property type="entry name" value="HisK_dim/P_dom"/>
</dbReference>
<keyword evidence="3 7" id="KW-0597">Phosphoprotein</keyword>
<dbReference type="PROSITE" id="PS50110">
    <property type="entry name" value="RESPONSE_REGULATORY"/>
    <property type="match status" value="1"/>
</dbReference>
<dbReference type="InterPro" id="IPR001789">
    <property type="entry name" value="Sig_transdc_resp-reg_receiver"/>
</dbReference>
<dbReference type="InterPro" id="IPR011123">
    <property type="entry name" value="Y_Y_Y"/>
</dbReference>
<accession>A0ABS9UNG4</accession>
<keyword evidence="8" id="KW-0472">Membrane</keyword>
<dbReference type="CDD" id="cd17574">
    <property type="entry name" value="REC_OmpR"/>
    <property type="match status" value="1"/>
</dbReference>
<feature type="domain" description="HTH araC/xylS-type" evidence="10">
    <location>
        <begin position="1263"/>
        <end position="1361"/>
    </location>
</feature>
<evidence type="ECO:0000256" key="3">
    <source>
        <dbReference type="ARBA" id="ARBA00022553"/>
    </source>
</evidence>
<dbReference type="SMART" id="SM00388">
    <property type="entry name" value="HisKA"/>
    <property type="match status" value="1"/>
</dbReference>
<dbReference type="Gene3D" id="1.10.287.130">
    <property type="match status" value="1"/>
</dbReference>
<evidence type="ECO:0000256" key="2">
    <source>
        <dbReference type="ARBA" id="ARBA00012438"/>
    </source>
</evidence>
<protein>
    <recommendedName>
        <fullName evidence="2">histidine kinase</fullName>
        <ecNumber evidence="2">2.7.13.3</ecNumber>
    </recommendedName>
</protein>